<feature type="compositionally biased region" description="Basic and acidic residues" evidence="1">
    <location>
        <begin position="54"/>
        <end position="70"/>
    </location>
</feature>
<evidence type="ECO:0000313" key="2">
    <source>
        <dbReference type="EMBL" id="KAK8392581.1"/>
    </source>
</evidence>
<keyword evidence="3" id="KW-1185">Reference proteome</keyword>
<proteinExistence type="predicted"/>
<dbReference type="AlphaFoldDB" id="A0AAW0TYH0"/>
<organism evidence="2 3">
    <name type="scientific">Scylla paramamosain</name>
    <name type="common">Mud crab</name>
    <dbReference type="NCBI Taxonomy" id="85552"/>
    <lineage>
        <taxon>Eukaryota</taxon>
        <taxon>Metazoa</taxon>
        <taxon>Ecdysozoa</taxon>
        <taxon>Arthropoda</taxon>
        <taxon>Crustacea</taxon>
        <taxon>Multicrustacea</taxon>
        <taxon>Malacostraca</taxon>
        <taxon>Eumalacostraca</taxon>
        <taxon>Eucarida</taxon>
        <taxon>Decapoda</taxon>
        <taxon>Pleocyemata</taxon>
        <taxon>Brachyura</taxon>
        <taxon>Eubrachyura</taxon>
        <taxon>Portunoidea</taxon>
        <taxon>Portunidae</taxon>
        <taxon>Portuninae</taxon>
        <taxon>Scylla</taxon>
    </lineage>
</organism>
<dbReference type="EMBL" id="JARAKH010000022">
    <property type="protein sequence ID" value="KAK8392581.1"/>
    <property type="molecule type" value="Genomic_DNA"/>
</dbReference>
<feature type="region of interest" description="Disordered" evidence="1">
    <location>
        <begin position="40"/>
        <end position="121"/>
    </location>
</feature>
<comment type="caution">
    <text evidence="2">The sequence shown here is derived from an EMBL/GenBank/DDBJ whole genome shotgun (WGS) entry which is preliminary data.</text>
</comment>
<sequence length="121" mass="12307">MRQGFRSSGVCEAVVGVSTLNCVNTLGSKPLEAEHAALIRELSGRAHQQSPSARSDRSDGPGGLGRRDSEGSNSCGGSSRAESGVSSSRASSQASSPPDSSASSRQSVIAQTMPHPSEPPV</sequence>
<protein>
    <submittedName>
        <fullName evidence="2">Uncharacterized protein</fullName>
    </submittedName>
</protein>
<evidence type="ECO:0000313" key="3">
    <source>
        <dbReference type="Proteomes" id="UP001487740"/>
    </source>
</evidence>
<name>A0AAW0TYH0_SCYPA</name>
<evidence type="ECO:0000256" key="1">
    <source>
        <dbReference type="SAM" id="MobiDB-lite"/>
    </source>
</evidence>
<gene>
    <name evidence="2" type="ORF">O3P69_014765</name>
</gene>
<dbReference type="Proteomes" id="UP001487740">
    <property type="component" value="Unassembled WGS sequence"/>
</dbReference>
<reference evidence="2 3" key="1">
    <citation type="submission" date="2023-03" db="EMBL/GenBank/DDBJ databases">
        <title>High-quality genome of Scylla paramamosain provides insights in environmental adaptation.</title>
        <authorList>
            <person name="Zhang L."/>
        </authorList>
    </citation>
    <scope>NUCLEOTIDE SEQUENCE [LARGE SCALE GENOMIC DNA]</scope>
    <source>
        <strain evidence="2">LZ_2023a</strain>
        <tissue evidence="2">Muscle</tissue>
    </source>
</reference>
<accession>A0AAW0TYH0</accession>
<feature type="compositionally biased region" description="Low complexity" evidence="1">
    <location>
        <begin position="77"/>
        <end position="108"/>
    </location>
</feature>